<name>A0A1H9F4P6_9HYPH</name>
<dbReference type="OrthoDB" id="1685145at2"/>
<protein>
    <submittedName>
        <fullName evidence="3">TIGR02217 family protein</fullName>
    </submittedName>
</protein>
<feature type="domain" description="DUF2460" evidence="2">
    <location>
        <begin position="5"/>
        <end position="208"/>
    </location>
</feature>
<dbReference type="Pfam" id="PF09343">
    <property type="entry name" value="DUF2460"/>
    <property type="match status" value="1"/>
</dbReference>
<dbReference type="EMBL" id="FOFG01000004">
    <property type="protein sequence ID" value="SEQ32920.1"/>
    <property type="molecule type" value="Genomic_DNA"/>
</dbReference>
<evidence type="ECO:0000313" key="3">
    <source>
        <dbReference type="EMBL" id="SEQ32920.1"/>
    </source>
</evidence>
<feature type="region of interest" description="Disordered" evidence="1">
    <location>
        <begin position="1"/>
        <end position="31"/>
    </location>
</feature>
<feature type="compositionally biased region" description="Basic and acidic residues" evidence="1">
    <location>
        <begin position="21"/>
        <end position="31"/>
    </location>
</feature>
<accession>A0A1H9F4P6</accession>
<dbReference type="Proteomes" id="UP000199647">
    <property type="component" value="Unassembled WGS sequence"/>
</dbReference>
<organism evidence="3 4">
    <name type="scientific">Faunimonas pinastri</name>
    <dbReference type="NCBI Taxonomy" id="1855383"/>
    <lineage>
        <taxon>Bacteria</taxon>
        <taxon>Pseudomonadati</taxon>
        <taxon>Pseudomonadota</taxon>
        <taxon>Alphaproteobacteria</taxon>
        <taxon>Hyphomicrobiales</taxon>
        <taxon>Afifellaceae</taxon>
        <taxon>Faunimonas</taxon>
    </lineage>
</organism>
<dbReference type="AlphaFoldDB" id="A0A1H9F4P6"/>
<sequence>MASFHEVSFPFRVSNGSSGGPERKTEIVDLNDGREERNASWSNSRRKYNVTKGLRTADDLYDLHVFFEERRGRLYGFRFKDITDFQSTRPGQKPTALDQPIGTGDGATKSFQLVKVYGAKFAPWTRKITKPVAGSVSVAVGGGDRSSGWTVDATTGLLTFDAAPANGVAITAGFEFDVPVRFNSDTLDATLASWRAGTLPDIELIEIRL</sequence>
<evidence type="ECO:0000256" key="1">
    <source>
        <dbReference type="SAM" id="MobiDB-lite"/>
    </source>
</evidence>
<dbReference type="NCBIfam" id="TIGR02217">
    <property type="entry name" value="chp_TIGR02217"/>
    <property type="match status" value="1"/>
</dbReference>
<dbReference type="RefSeq" id="WP_092495892.1">
    <property type="nucleotide sequence ID" value="NZ_FOFG01000004.1"/>
</dbReference>
<evidence type="ECO:0000259" key="2">
    <source>
        <dbReference type="Pfam" id="PF09343"/>
    </source>
</evidence>
<dbReference type="InterPro" id="IPR011740">
    <property type="entry name" value="DUF2460"/>
</dbReference>
<reference evidence="3 4" key="1">
    <citation type="submission" date="2016-10" db="EMBL/GenBank/DDBJ databases">
        <authorList>
            <person name="de Groot N.N."/>
        </authorList>
    </citation>
    <scope>NUCLEOTIDE SEQUENCE [LARGE SCALE GENOMIC DNA]</scope>
    <source>
        <strain evidence="3 4">A52C2</strain>
    </source>
</reference>
<dbReference type="STRING" id="1855383.SAMN05216548_1042"/>
<evidence type="ECO:0000313" key="4">
    <source>
        <dbReference type="Proteomes" id="UP000199647"/>
    </source>
</evidence>
<proteinExistence type="predicted"/>
<gene>
    <name evidence="3" type="ORF">SAMN05216548_1042</name>
</gene>
<keyword evidence="4" id="KW-1185">Reference proteome</keyword>